<dbReference type="GO" id="GO:0005506">
    <property type="term" value="F:iron ion binding"/>
    <property type="evidence" value="ECO:0007669"/>
    <property type="project" value="InterPro"/>
</dbReference>
<comment type="caution">
    <text evidence="4">The sequence shown here is derived from an EMBL/GenBank/DDBJ whole genome shotgun (WGS) entry which is preliminary data.</text>
</comment>
<evidence type="ECO:0000256" key="1">
    <source>
        <dbReference type="ARBA" id="ARBA00010617"/>
    </source>
</evidence>
<evidence type="ECO:0000313" key="5">
    <source>
        <dbReference type="Proteomes" id="UP000570016"/>
    </source>
</evidence>
<evidence type="ECO:0000313" key="4">
    <source>
        <dbReference type="EMBL" id="NWW92719.1"/>
    </source>
</evidence>
<accession>A0A7K6S4U0</accession>
<organism evidence="4 5">
    <name type="scientific">Rhynochetos jubatus</name>
    <name type="common">kagu</name>
    <dbReference type="NCBI Taxonomy" id="54386"/>
    <lineage>
        <taxon>Eukaryota</taxon>
        <taxon>Metazoa</taxon>
        <taxon>Chordata</taxon>
        <taxon>Craniata</taxon>
        <taxon>Vertebrata</taxon>
        <taxon>Euteleostomi</taxon>
        <taxon>Archelosauria</taxon>
        <taxon>Archosauria</taxon>
        <taxon>Dinosauria</taxon>
        <taxon>Saurischia</taxon>
        <taxon>Theropoda</taxon>
        <taxon>Coelurosauria</taxon>
        <taxon>Aves</taxon>
        <taxon>Neognathae</taxon>
        <taxon>Neoaves</taxon>
        <taxon>Phaethontimorphae</taxon>
        <taxon>Eurypygiformes</taxon>
        <taxon>Rhynochetidae</taxon>
        <taxon>Rhynochetos</taxon>
    </lineage>
</organism>
<feature type="non-terminal residue" evidence="4">
    <location>
        <position position="1"/>
    </location>
</feature>
<dbReference type="GO" id="GO:0006805">
    <property type="term" value="P:xenobiotic metabolic process"/>
    <property type="evidence" value="ECO:0007669"/>
    <property type="project" value="TreeGrafter"/>
</dbReference>
<evidence type="ECO:0000256" key="3">
    <source>
        <dbReference type="ARBA" id="ARBA00023004"/>
    </source>
</evidence>
<dbReference type="GO" id="GO:0008392">
    <property type="term" value="F:arachidonate epoxygenase activity"/>
    <property type="evidence" value="ECO:0007669"/>
    <property type="project" value="TreeGrafter"/>
</dbReference>
<comment type="similarity">
    <text evidence="1">Belongs to the cytochrome P450 family.</text>
</comment>
<dbReference type="InterPro" id="IPR036396">
    <property type="entry name" value="Cyt_P450_sf"/>
</dbReference>
<dbReference type="PANTHER" id="PTHR24300">
    <property type="entry name" value="CYTOCHROME P450 508A4-RELATED"/>
    <property type="match status" value="1"/>
</dbReference>
<dbReference type="GO" id="GO:0016712">
    <property type="term" value="F:oxidoreductase activity, acting on paired donors, with incorporation or reduction of molecular oxygen, reduced flavin or flavoprotein as one donor, and incorporation of one atom of oxygen"/>
    <property type="evidence" value="ECO:0007669"/>
    <property type="project" value="TreeGrafter"/>
</dbReference>
<dbReference type="OrthoDB" id="3934656at2759"/>
<dbReference type="Proteomes" id="UP000570016">
    <property type="component" value="Unassembled WGS sequence"/>
</dbReference>
<protein>
    <submittedName>
        <fullName evidence="4">CP2G1 protein</fullName>
    </submittedName>
</protein>
<dbReference type="InterPro" id="IPR050182">
    <property type="entry name" value="Cytochrome_P450_fam2"/>
</dbReference>
<evidence type="ECO:0000256" key="2">
    <source>
        <dbReference type="ARBA" id="ARBA00022723"/>
    </source>
</evidence>
<dbReference type="EMBL" id="VZRY01004334">
    <property type="protein sequence ID" value="NWW92719.1"/>
    <property type="molecule type" value="Genomic_DNA"/>
</dbReference>
<dbReference type="PANTHER" id="PTHR24300:SF424">
    <property type="entry name" value="CYTOCHROME P450"/>
    <property type="match status" value="1"/>
</dbReference>
<keyword evidence="3" id="KW-0408">Iron</keyword>
<sequence length="123" mass="14179">NIICSIVFGNRFDYQDEEFLELLRLMNESFRELSTPWSQVGCGEIRGSGCPPPSPPTALNRIPQLYDMAETILRRFPGPHAKIPRLLARMRSFIARRVRRNAATLEPGNPRDFIDCFLLQMEK</sequence>
<dbReference type="InterPro" id="IPR001128">
    <property type="entry name" value="Cyt_P450"/>
</dbReference>
<dbReference type="Pfam" id="PF00067">
    <property type="entry name" value="p450"/>
    <property type="match status" value="2"/>
</dbReference>
<keyword evidence="5" id="KW-1185">Reference proteome</keyword>
<gene>
    <name evidence="4" type="primary">Cyp2g1</name>
    <name evidence="4" type="ORF">RHYJUB_R14695</name>
</gene>
<reference evidence="4 5" key="1">
    <citation type="submission" date="2019-09" db="EMBL/GenBank/DDBJ databases">
        <title>Bird 10,000 Genomes (B10K) Project - Family phase.</title>
        <authorList>
            <person name="Zhang G."/>
        </authorList>
    </citation>
    <scope>NUCLEOTIDE SEQUENCE [LARGE SCALE GENOMIC DNA]</scope>
    <source>
        <strain evidence="4">B10K-DU-029-58</strain>
        <tissue evidence="4">Muscle</tissue>
    </source>
</reference>
<dbReference type="SUPFAM" id="SSF48264">
    <property type="entry name" value="Cytochrome P450"/>
    <property type="match status" value="1"/>
</dbReference>
<name>A0A7K6S4U0_9AVES</name>
<proteinExistence type="inferred from homology"/>
<dbReference type="AlphaFoldDB" id="A0A7K6S4U0"/>
<dbReference type="GO" id="GO:0005737">
    <property type="term" value="C:cytoplasm"/>
    <property type="evidence" value="ECO:0007669"/>
    <property type="project" value="TreeGrafter"/>
</dbReference>
<dbReference type="GO" id="GO:0019373">
    <property type="term" value="P:epoxygenase P450 pathway"/>
    <property type="evidence" value="ECO:0007669"/>
    <property type="project" value="TreeGrafter"/>
</dbReference>
<feature type="non-terminal residue" evidence="4">
    <location>
        <position position="123"/>
    </location>
</feature>
<dbReference type="Gene3D" id="1.10.630.10">
    <property type="entry name" value="Cytochrome P450"/>
    <property type="match status" value="1"/>
</dbReference>
<dbReference type="GO" id="GO:0020037">
    <property type="term" value="F:heme binding"/>
    <property type="evidence" value="ECO:0007669"/>
    <property type="project" value="InterPro"/>
</dbReference>
<keyword evidence="2" id="KW-0479">Metal-binding</keyword>